<dbReference type="InterPro" id="IPR000719">
    <property type="entry name" value="Prot_kinase_dom"/>
</dbReference>
<dbReference type="Pfam" id="PF13191">
    <property type="entry name" value="AAA_16"/>
    <property type="match status" value="1"/>
</dbReference>
<dbReference type="PANTHER" id="PTHR43642">
    <property type="entry name" value="HYBRID SIGNAL TRANSDUCTION HISTIDINE KINASE G"/>
    <property type="match status" value="1"/>
</dbReference>
<dbReference type="InterPro" id="IPR041664">
    <property type="entry name" value="AAA_16"/>
</dbReference>
<dbReference type="Gene3D" id="3.30.450.40">
    <property type="match status" value="1"/>
</dbReference>
<dbReference type="Gene3D" id="3.30.565.10">
    <property type="entry name" value="Histidine kinase-like ATPase, C-terminal domain"/>
    <property type="match status" value="1"/>
</dbReference>
<dbReference type="InterPro" id="IPR053159">
    <property type="entry name" value="Hybrid_Histidine_Kinase"/>
</dbReference>
<dbReference type="InterPro" id="IPR003018">
    <property type="entry name" value="GAF"/>
</dbReference>
<comment type="catalytic activity">
    <reaction evidence="1">
        <text>ATP + protein L-histidine = ADP + protein N-phospho-L-histidine.</text>
        <dbReference type="EC" id="2.7.13.3"/>
    </reaction>
</comment>
<evidence type="ECO:0000256" key="4">
    <source>
        <dbReference type="SAM" id="Coils"/>
    </source>
</evidence>
<dbReference type="InterPro" id="IPR003594">
    <property type="entry name" value="HATPase_dom"/>
</dbReference>
<name>A0ABQ1TIK2_9GAMM</name>
<dbReference type="CDD" id="cd00075">
    <property type="entry name" value="HATPase"/>
    <property type="match status" value="1"/>
</dbReference>
<dbReference type="SUPFAM" id="SSF56112">
    <property type="entry name" value="Protein kinase-like (PK-like)"/>
    <property type="match status" value="1"/>
</dbReference>
<evidence type="ECO:0000313" key="7">
    <source>
        <dbReference type="EMBL" id="GGE94889.1"/>
    </source>
</evidence>
<dbReference type="CDD" id="cd00082">
    <property type="entry name" value="HisKA"/>
    <property type="match status" value="1"/>
</dbReference>
<dbReference type="SUPFAM" id="SSF55781">
    <property type="entry name" value="GAF domain-like"/>
    <property type="match status" value="1"/>
</dbReference>
<feature type="coiled-coil region" evidence="4">
    <location>
        <begin position="1478"/>
        <end position="1508"/>
    </location>
</feature>
<dbReference type="Pfam" id="PF00069">
    <property type="entry name" value="Pkinase"/>
    <property type="match status" value="1"/>
</dbReference>
<dbReference type="SUPFAM" id="SSF52540">
    <property type="entry name" value="P-loop containing nucleoside triphosphate hydrolases"/>
    <property type="match status" value="1"/>
</dbReference>
<evidence type="ECO:0000259" key="5">
    <source>
        <dbReference type="PROSITE" id="PS50011"/>
    </source>
</evidence>
<evidence type="ECO:0000256" key="3">
    <source>
        <dbReference type="ARBA" id="ARBA00022553"/>
    </source>
</evidence>
<sequence>MPVPGYSLVDCIDNSGYFLLQIAKSLKNGDLVLIKSLKEVSRDKDTINKLLLEHAFSDKLDHPNILKPINFINEDDCTAIIYEYFPAKLLSKLLQKAPISLNDFLPLAVKLAETVNYLHSKKLIHKDINPHHILISDDLSSFKLFGLHIATSLSKSSQNLASPAVLEGTLAYLSPEQTGRINRKIDCRSDLYSLGASFYEMLTSKPPFSEQDQLALVHCHIAKKVVPVNKINTNVPEVIADVISKLLQKNAEDRYQSAWGLAKDLQLISARFENDPSLTNFELPNVNCSASEQFNIPQKLYGRETEIGDLLQSFERVAQGSCEIFLVSGYSGVGKSALVKEVYKPMTGEYGYFSSGKYDQYQRNIPYSAITDALNKFCRYILTEPNDELILWRNIFNNHLTDKAVYLCNIISDLNLILKIKDVDIPKKNIDKSLLHSLFLSLMTAICSRNRPFILFLDDMQWADLASLELLASLFDNLQLHHLLIIQAFRDNEVDTQHPFTKFITEINDENVPVNQAFLNNLPQDVINTLISDTINTPEIECIPLSELIFKKTLGNPFFVLQFTTELYEKGLLYHNLENDCWCWDKETILAENITDNVVDFMASKINELPNQACDLLKYAASVSNTFDTNMLVALSDNQYTAKQIINNLIPAIDRELILTPQSISHVIPSKTAVNENVQLKFLHDRVQQAAYSLIPENERQQVHINIARLLYQYALNNNILDKSLFDLANQFNKAIELICNPLEIKQVIEINYLAARKAFDSAAYSSAYNYLIFAKRLLKIEHFKVNYSVTFETLLLLCKVNCILNKYNESDEFYTLLLKYKHTALDHARVLLVKMDDFHQQGLYQEALDTQYLALKVLNLTPPSELENLDAQIVNEITHIDTYLAQYTIDSLYDSNDLEDEQILLLLDILTSLWITAYLLSDEDVVQWASVKMCSLCLEHGRCEQSSFAYILYGFVCVNRLNEFKKADEFGKVALKIADNYPNLALRGKVYFMYGLTICHWSNHLSFSTKSFRQSYQFSCQAGDWTYASYAAVNIISNLIIEGLPCDDVLSEANKYLSFLKEKNEESTKSFFIPGAYVPLLHLMDKCYSHNSFNCDVFNEQEHQLYAKDSPIIQAWYYYAKIRALYLIGLYDDALAIIEHIHIIPMGVPGQIKTPEAYFYSCLVLLAKPETFLDSNKYQDMFKHMFERLKTWSYSCEDNFLHKVKLIEAELASLNNQPFYEVFDLYHQAIELAKAADYKLIEALANELLAKYLVNQRKFEYVMHHQQNSQTIYNHLSVNVKSANLSLPNGEIPVLASNSSIEVSTSSIALNSMMQAANVLSEEMVIDKLINKLIAIVMEFSGASKVALLLKKNSKWWVENIGILNEPNYQFKPSSYTKSTDIPASVIRYVIRTQSMALIGNVSVDSVFTNDPYIEKHQPKSILCLPLIYKNRINSIVYLENELTTDAFGQNHLDMLNLLIGQMAISIENSVLYSQMEEKVIARTNDLEESLKQLKQTQNHLVESEKMASLGRLVAGVAHELNTPLGVSVTASSNLLELIEQLRIAFEAQTLTRKEFVSSIANINQAGSIVYRNLNRAAELVANFKLVAVDTSNDEERAINLKEYLTDLVSSLSPALKKGHHSIQIDCSDDLVIKVDPGVIAHIFTNLILNSLIHGFEDTQEGQITITADLEGSKLRVDFQDNGKGMTKEVQSKIFEPFYTTKRGAGGSGLGMNIVYNLIVQKLKGTISCHSEVGNGTKFTILSNL</sequence>
<dbReference type="InterPro" id="IPR027417">
    <property type="entry name" value="P-loop_NTPase"/>
</dbReference>
<dbReference type="CDD" id="cd14014">
    <property type="entry name" value="STKc_PknB_like"/>
    <property type="match status" value="1"/>
</dbReference>
<dbReference type="RefSeq" id="WP_188728622.1">
    <property type="nucleotide sequence ID" value="NZ_BMIT01000006.1"/>
</dbReference>
<evidence type="ECO:0000313" key="8">
    <source>
        <dbReference type="Proteomes" id="UP000638462"/>
    </source>
</evidence>
<dbReference type="Gene3D" id="1.10.287.130">
    <property type="match status" value="1"/>
</dbReference>
<accession>A0ABQ1TIK2</accession>
<dbReference type="PROSITE" id="PS50011">
    <property type="entry name" value="PROTEIN_KINASE_DOM"/>
    <property type="match status" value="1"/>
</dbReference>
<dbReference type="Proteomes" id="UP000638462">
    <property type="component" value="Unassembled WGS sequence"/>
</dbReference>
<dbReference type="SMART" id="SM00387">
    <property type="entry name" value="HATPase_c"/>
    <property type="match status" value="1"/>
</dbReference>
<evidence type="ECO:0000256" key="2">
    <source>
        <dbReference type="ARBA" id="ARBA00012438"/>
    </source>
</evidence>
<gene>
    <name evidence="7" type="ORF">GCM10008027_19830</name>
</gene>
<dbReference type="Pfam" id="PF01590">
    <property type="entry name" value="GAF"/>
    <property type="match status" value="1"/>
</dbReference>
<dbReference type="Gene3D" id="3.40.50.300">
    <property type="entry name" value="P-loop containing nucleotide triphosphate hydrolases"/>
    <property type="match status" value="1"/>
</dbReference>
<dbReference type="InterPro" id="IPR005467">
    <property type="entry name" value="His_kinase_dom"/>
</dbReference>
<dbReference type="GO" id="GO:0004674">
    <property type="term" value="F:protein serine/threonine kinase activity"/>
    <property type="evidence" value="ECO:0007669"/>
    <property type="project" value="UniProtKB-KW"/>
</dbReference>
<organism evidence="7 8">
    <name type="scientific">Pseudoalteromonas gelatinilytica</name>
    <dbReference type="NCBI Taxonomy" id="1703256"/>
    <lineage>
        <taxon>Bacteria</taxon>
        <taxon>Pseudomonadati</taxon>
        <taxon>Pseudomonadota</taxon>
        <taxon>Gammaproteobacteria</taxon>
        <taxon>Alteromonadales</taxon>
        <taxon>Pseudoalteromonadaceae</taxon>
        <taxon>Pseudoalteromonas</taxon>
    </lineage>
</organism>
<evidence type="ECO:0000256" key="1">
    <source>
        <dbReference type="ARBA" id="ARBA00000085"/>
    </source>
</evidence>
<dbReference type="InterPro" id="IPR011009">
    <property type="entry name" value="Kinase-like_dom_sf"/>
</dbReference>
<keyword evidence="7" id="KW-0808">Transferase</keyword>
<dbReference type="InterPro" id="IPR036097">
    <property type="entry name" value="HisK_dim/P_sf"/>
</dbReference>
<keyword evidence="7" id="KW-0418">Kinase</keyword>
<evidence type="ECO:0000259" key="6">
    <source>
        <dbReference type="PROSITE" id="PS50109"/>
    </source>
</evidence>
<keyword evidence="7" id="KW-0723">Serine/threonine-protein kinase</keyword>
<dbReference type="EC" id="2.7.13.3" evidence="2"/>
<keyword evidence="4" id="KW-0175">Coiled coil</keyword>
<dbReference type="EMBL" id="BMIT01000006">
    <property type="protein sequence ID" value="GGE94889.1"/>
    <property type="molecule type" value="Genomic_DNA"/>
</dbReference>
<dbReference type="Pfam" id="PF02518">
    <property type="entry name" value="HATPase_c"/>
    <property type="match status" value="1"/>
</dbReference>
<protein>
    <recommendedName>
        <fullName evidence="2">histidine kinase</fullName>
        <ecNumber evidence="2">2.7.13.3</ecNumber>
    </recommendedName>
</protein>
<dbReference type="PRINTS" id="PR00344">
    <property type="entry name" value="BCTRLSENSOR"/>
</dbReference>
<dbReference type="InterPro" id="IPR003661">
    <property type="entry name" value="HisK_dim/P_dom"/>
</dbReference>
<keyword evidence="8" id="KW-1185">Reference proteome</keyword>
<dbReference type="PANTHER" id="PTHR43642:SF1">
    <property type="entry name" value="HYBRID SIGNAL TRANSDUCTION HISTIDINE KINASE G"/>
    <property type="match status" value="1"/>
</dbReference>
<dbReference type="InterPro" id="IPR004358">
    <property type="entry name" value="Sig_transdc_His_kin-like_C"/>
</dbReference>
<dbReference type="InterPro" id="IPR029016">
    <property type="entry name" value="GAF-like_dom_sf"/>
</dbReference>
<feature type="domain" description="Protein kinase" evidence="5">
    <location>
        <begin position="6"/>
        <end position="268"/>
    </location>
</feature>
<dbReference type="Gene3D" id="1.10.510.10">
    <property type="entry name" value="Transferase(Phosphotransferase) domain 1"/>
    <property type="match status" value="1"/>
</dbReference>
<dbReference type="SUPFAM" id="SSF47384">
    <property type="entry name" value="Homodimeric domain of signal transducing histidine kinase"/>
    <property type="match status" value="1"/>
</dbReference>
<feature type="domain" description="Histidine kinase" evidence="6">
    <location>
        <begin position="1517"/>
        <end position="1746"/>
    </location>
</feature>
<comment type="caution">
    <text evidence="7">The sequence shown here is derived from an EMBL/GenBank/DDBJ whole genome shotgun (WGS) entry which is preliminary data.</text>
</comment>
<reference evidence="8" key="1">
    <citation type="journal article" date="2019" name="Int. J. Syst. Evol. Microbiol.">
        <title>The Global Catalogue of Microorganisms (GCM) 10K type strain sequencing project: providing services to taxonomists for standard genome sequencing and annotation.</title>
        <authorList>
            <consortium name="The Broad Institute Genomics Platform"/>
            <consortium name="The Broad Institute Genome Sequencing Center for Infectious Disease"/>
            <person name="Wu L."/>
            <person name="Ma J."/>
        </authorList>
    </citation>
    <scope>NUCLEOTIDE SEQUENCE [LARGE SCALE GENOMIC DNA]</scope>
    <source>
        <strain evidence="8">CGMCC 1.15394</strain>
    </source>
</reference>
<dbReference type="SUPFAM" id="SSF55874">
    <property type="entry name" value="ATPase domain of HSP90 chaperone/DNA topoisomerase II/histidine kinase"/>
    <property type="match status" value="1"/>
</dbReference>
<dbReference type="InterPro" id="IPR036890">
    <property type="entry name" value="HATPase_C_sf"/>
</dbReference>
<keyword evidence="3" id="KW-0597">Phosphoprotein</keyword>
<dbReference type="Gene3D" id="3.30.200.20">
    <property type="entry name" value="Phosphorylase Kinase, domain 1"/>
    <property type="match status" value="1"/>
</dbReference>
<dbReference type="PROSITE" id="PS50109">
    <property type="entry name" value="HIS_KIN"/>
    <property type="match status" value="1"/>
</dbReference>
<proteinExistence type="predicted"/>